<dbReference type="STRING" id="1754190.A0A1Y2FL96"/>
<organism evidence="1 2">
    <name type="scientific">Neocallimastix californiae</name>
    <dbReference type="NCBI Taxonomy" id="1754190"/>
    <lineage>
        <taxon>Eukaryota</taxon>
        <taxon>Fungi</taxon>
        <taxon>Fungi incertae sedis</taxon>
        <taxon>Chytridiomycota</taxon>
        <taxon>Chytridiomycota incertae sedis</taxon>
        <taxon>Neocallimastigomycetes</taxon>
        <taxon>Neocallimastigales</taxon>
        <taxon>Neocallimastigaceae</taxon>
        <taxon>Neocallimastix</taxon>
    </lineage>
</organism>
<evidence type="ECO:0000313" key="1">
    <source>
        <dbReference type="EMBL" id="ORY83966.1"/>
    </source>
</evidence>
<sequence>MKYIHKDIYTILLILIVFSLKIYSEKTTIQILMKQSEVPKNIDTKNFEENYNAVINSFLLEEYKNNTTINDIEVSFTFYKDNSEGTNNNGGSTYLNFIKDNIQAWTESKYDMAILDDRYLFNEESLIESIDIKEYFYTGMPTVNHFLNLSLYIDNKDIEHHSSDSLYHSHFKDDLYALPYEKDFDLLYFNSENGKSINITSPRRTPKITMIDFIMMINLKTYSIHLEILSFPILLKI</sequence>
<keyword evidence="2" id="KW-1185">Reference proteome</keyword>
<proteinExistence type="predicted"/>
<reference evidence="1 2" key="1">
    <citation type="submission" date="2016-08" db="EMBL/GenBank/DDBJ databases">
        <title>A Parts List for Fungal Cellulosomes Revealed by Comparative Genomics.</title>
        <authorList>
            <consortium name="DOE Joint Genome Institute"/>
            <person name="Haitjema C.H."/>
            <person name="Gilmore S.P."/>
            <person name="Henske J.K."/>
            <person name="Solomon K.V."/>
            <person name="De Groot R."/>
            <person name="Kuo A."/>
            <person name="Mondo S.J."/>
            <person name="Salamov A.A."/>
            <person name="Labutti K."/>
            <person name="Zhao Z."/>
            <person name="Chiniquy J."/>
            <person name="Barry K."/>
            <person name="Brewer H.M."/>
            <person name="Purvine S.O."/>
            <person name="Wright A.T."/>
            <person name="Boxma B."/>
            <person name="Van Alen T."/>
            <person name="Hackstein J.H."/>
            <person name="Baker S.E."/>
            <person name="Grigoriev I.V."/>
            <person name="O'Malley M.A."/>
        </authorList>
    </citation>
    <scope>NUCLEOTIDE SEQUENCE [LARGE SCALE GENOMIC DNA]</scope>
    <source>
        <strain evidence="1 2">G1</strain>
    </source>
</reference>
<protein>
    <submittedName>
        <fullName evidence="1">Uncharacterized protein</fullName>
    </submittedName>
</protein>
<dbReference type="AlphaFoldDB" id="A0A1Y2FL96"/>
<comment type="caution">
    <text evidence="1">The sequence shown here is derived from an EMBL/GenBank/DDBJ whole genome shotgun (WGS) entry which is preliminary data.</text>
</comment>
<dbReference type="EMBL" id="MCOG01000006">
    <property type="protein sequence ID" value="ORY83966.1"/>
    <property type="molecule type" value="Genomic_DNA"/>
</dbReference>
<evidence type="ECO:0000313" key="2">
    <source>
        <dbReference type="Proteomes" id="UP000193920"/>
    </source>
</evidence>
<gene>
    <name evidence="1" type="ORF">LY90DRAFT_499394</name>
</gene>
<dbReference type="Proteomes" id="UP000193920">
    <property type="component" value="Unassembled WGS sequence"/>
</dbReference>
<accession>A0A1Y2FL96</accession>
<dbReference type="OrthoDB" id="10553019at2759"/>
<name>A0A1Y2FL96_9FUNG</name>